<proteinExistence type="inferred from homology"/>
<evidence type="ECO:0000259" key="3">
    <source>
        <dbReference type="PROSITE" id="PS01031"/>
    </source>
</evidence>
<dbReference type="EMBL" id="MNUO01000106">
    <property type="protein sequence ID" value="OIN96277.1"/>
    <property type="molecule type" value="Genomic_DNA"/>
</dbReference>
<comment type="caution">
    <text evidence="4">The sequence shown here is derived from an EMBL/GenBank/DDBJ whole genome shotgun (WGS) entry which is preliminary data.</text>
</comment>
<comment type="similarity">
    <text evidence="1 2">Belongs to the small heat shock protein (HSP20) family.</text>
</comment>
<evidence type="ECO:0000313" key="5">
    <source>
        <dbReference type="Proteomes" id="UP000182278"/>
    </source>
</evidence>
<organism evidence="4 5">
    <name type="scientific">Candidatus Desantisbacteria bacterium CG1_02_38_46</name>
    <dbReference type="NCBI Taxonomy" id="1817893"/>
    <lineage>
        <taxon>Bacteria</taxon>
        <taxon>Candidatus Desantisiibacteriota</taxon>
    </lineage>
</organism>
<dbReference type="PROSITE" id="PS01031">
    <property type="entry name" value="SHSP"/>
    <property type="match status" value="1"/>
</dbReference>
<name>A0A1J4SDF5_9BACT</name>
<gene>
    <name evidence="4" type="ORF">AUJ66_06830</name>
</gene>
<dbReference type="Pfam" id="PF00011">
    <property type="entry name" value="HSP20"/>
    <property type="match status" value="1"/>
</dbReference>
<evidence type="ECO:0000256" key="2">
    <source>
        <dbReference type="RuleBase" id="RU003616"/>
    </source>
</evidence>
<protein>
    <submittedName>
        <fullName evidence="4">Heat-shock protein Hsp20</fullName>
    </submittedName>
</protein>
<dbReference type="InterPro" id="IPR008978">
    <property type="entry name" value="HSP20-like_chaperone"/>
</dbReference>
<dbReference type="CDD" id="cd06464">
    <property type="entry name" value="ACD_sHsps-like"/>
    <property type="match status" value="1"/>
</dbReference>
<dbReference type="SUPFAM" id="SSF49764">
    <property type="entry name" value="HSP20-like chaperones"/>
    <property type="match status" value="1"/>
</dbReference>
<dbReference type="InterPro" id="IPR002068">
    <property type="entry name" value="A-crystallin/Hsp20_dom"/>
</dbReference>
<evidence type="ECO:0000313" key="4">
    <source>
        <dbReference type="EMBL" id="OIN96277.1"/>
    </source>
</evidence>
<dbReference type="STRING" id="1817893.AUJ66_06830"/>
<evidence type="ECO:0000256" key="1">
    <source>
        <dbReference type="PROSITE-ProRule" id="PRU00285"/>
    </source>
</evidence>
<dbReference type="AlphaFoldDB" id="A0A1J4SDF5"/>
<dbReference type="Gene3D" id="2.60.40.790">
    <property type="match status" value="1"/>
</dbReference>
<reference evidence="4 5" key="1">
    <citation type="journal article" date="2016" name="Environ. Microbiol.">
        <title>Genomic resolution of a cold subsurface aquifer community provides metabolic insights for novel microbes adapted to high CO concentrations.</title>
        <authorList>
            <person name="Probst A.J."/>
            <person name="Castelle C.J."/>
            <person name="Singh A."/>
            <person name="Brown C.T."/>
            <person name="Anantharaman K."/>
            <person name="Sharon I."/>
            <person name="Hug L.A."/>
            <person name="Burstein D."/>
            <person name="Emerson J.B."/>
            <person name="Thomas B.C."/>
            <person name="Banfield J.F."/>
        </authorList>
    </citation>
    <scope>NUCLEOTIDE SEQUENCE [LARGE SCALE GENOMIC DNA]</scope>
    <source>
        <strain evidence="4">CG1_02_38_46</strain>
    </source>
</reference>
<sequence>MDFGIGKLTLGGLFKGVEKLVNLAAKLEEGGGEIKKEGEIDLSHLKEGMKGVFGFSVKTMAGGKPVVEPFGNIKKTPKGPTVEEEREPITDVFDEKEEVRVYAEMPGINEEDIKVGFPPEAGSPSEKKVDILEISAQSGDKKYHKEILLPVKVKAETLISSYKNGILEVRVKK</sequence>
<accession>A0A1J4SDF5</accession>
<feature type="domain" description="SHSP" evidence="3">
    <location>
        <begin position="80"/>
        <end position="173"/>
    </location>
</feature>
<dbReference type="Proteomes" id="UP000182278">
    <property type="component" value="Unassembled WGS sequence"/>
</dbReference>